<dbReference type="Proteomes" id="UP000646484">
    <property type="component" value="Unassembled WGS sequence"/>
</dbReference>
<feature type="domain" description="EcxA zinc-binding" evidence="1">
    <location>
        <begin position="426"/>
        <end position="730"/>
    </location>
</feature>
<proteinExistence type="predicted"/>
<dbReference type="InterPro" id="IPR034032">
    <property type="entry name" value="Zn_MMP-like_bac"/>
</dbReference>
<feature type="domain" description="DUF5117" evidence="2">
    <location>
        <begin position="99"/>
        <end position="293"/>
    </location>
</feature>
<dbReference type="InterPro" id="IPR033413">
    <property type="entry name" value="DUF5117"/>
</dbReference>
<dbReference type="Pfam" id="PF17148">
    <property type="entry name" value="DUF5117"/>
    <property type="match status" value="1"/>
</dbReference>
<dbReference type="PANTHER" id="PTHR38478:SF1">
    <property type="entry name" value="ZINC DEPENDENT METALLOPROTEASE DOMAIN LIPOPROTEIN"/>
    <property type="match status" value="1"/>
</dbReference>
<accession>A0ABR7D782</accession>
<evidence type="ECO:0000313" key="4">
    <source>
        <dbReference type="EMBL" id="MBC5623350.1"/>
    </source>
</evidence>
<keyword evidence="4" id="KW-0482">Metalloprotease</keyword>
<organism evidence="4 5">
    <name type="scientific">Butyricimonas hominis</name>
    <dbReference type="NCBI Taxonomy" id="2763032"/>
    <lineage>
        <taxon>Bacteria</taxon>
        <taxon>Pseudomonadati</taxon>
        <taxon>Bacteroidota</taxon>
        <taxon>Bacteroidia</taxon>
        <taxon>Bacteroidales</taxon>
        <taxon>Odoribacteraceae</taxon>
        <taxon>Butyricimonas</taxon>
    </lineage>
</organism>
<comment type="caution">
    <text evidence="4">The sequence shown here is derived from an EMBL/GenBank/DDBJ whole genome shotgun (WGS) entry which is preliminary data.</text>
</comment>
<protein>
    <submittedName>
        <fullName evidence="4">Zinc-dependent metalloprotease</fullName>
    </submittedName>
</protein>
<dbReference type="SUPFAM" id="SSF55486">
    <property type="entry name" value="Metalloproteases ('zincins'), catalytic domain"/>
    <property type="match status" value="1"/>
</dbReference>
<dbReference type="Pfam" id="PF16313">
    <property type="entry name" value="DUF4953"/>
    <property type="match status" value="1"/>
</dbReference>
<dbReference type="PANTHER" id="PTHR38478">
    <property type="entry name" value="PEPTIDASE M1A AND M12B"/>
    <property type="match status" value="1"/>
</dbReference>
<evidence type="ECO:0000259" key="2">
    <source>
        <dbReference type="Pfam" id="PF17148"/>
    </source>
</evidence>
<dbReference type="Pfam" id="PF17162">
    <property type="entry name" value="DUF5118"/>
    <property type="match status" value="1"/>
</dbReference>
<dbReference type="InterPro" id="IPR033428">
    <property type="entry name" value="DUF5118"/>
</dbReference>
<keyword evidence="4" id="KW-0378">Hydrolase</keyword>
<keyword evidence="5" id="KW-1185">Reference proteome</keyword>
<evidence type="ECO:0000259" key="3">
    <source>
        <dbReference type="Pfam" id="PF17162"/>
    </source>
</evidence>
<dbReference type="RefSeq" id="WP_186978419.1">
    <property type="nucleotide sequence ID" value="NZ_JACOOH010000010.1"/>
</dbReference>
<dbReference type="GO" id="GO:0008237">
    <property type="term" value="F:metallopeptidase activity"/>
    <property type="evidence" value="ECO:0007669"/>
    <property type="project" value="UniProtKB-KW"/>
</dbReference>
<evidence type="ECO:0000313" key="5">
    <source>
        <dbReference type="Proteomes" id="UP000646484"/>
    </source>
</evidence>
<dbReference type="EMBL" id="JACOOH010000010">
    <property type="protein sequence ID" value="MBC5623350.1"/>
    <property type="molecule type" value="Genomic_DNA"/>
</dbReference>
<name>A0ABR7D782_9BACT</name>
<dbReference type="CDD" id="cd04276">
    <property type="entry name" value="ZnMc_MMP_like_2"/>
    <property type="match status" value="1"/>
</dbReference>
<dbReference type="InterPro" id="IPR032534">
    <property type="entry name" value="EcxA_zinc-bd"/>
</dbReference>
<gene>
    <name evidence="4" type="ORF">H8S64_19830</name>
</gene>
<reference evidence="4 5" key="1">
    <citation type="submission" date="2020-08" db="EMBL/GenBank/DDBJ databases">
        <title>Genome public.</title>
        <authorList>
            <person name="Liu C."/>
            <person name="Sun Q."/>
        </authorList>
    </citation>
    <scope>NUCLEOTIDE SEQUENCE [LARGE SCALE GENOMIC DNA]</scope>
    <source>
        <strain evidence="4 5">NSJ-56</strain>
    </source>
</reference>
<evidence type="ECO:0000259" key="1">
    <source>
        <dbReference type="Pfam" id="PF16313"/>
    </source>
</evidence>
<sequence>MKNIIYIVFLLLIVLCPFEGSGMVREKKDTGKNKNSAYQKLFDGKSVKTAKGVMTIHYAGGNVYVEFPLDLLGKDMLFASSIENTSDNGEGVVGQFAGTPQVFVFTKEGNYVQARLRQGAPVCNGSGDANMESALEKSFMPGVYATFKIETYTPDNRAVVLNMTSFFLEHTAFTNPFSSQAANSVWGFVGRNQKYKANRNLFQEVKADGRSVTVVCESGYDVDHIVVGSVTRQNIKVSVTFNKMLVVLPEDKMTPRYADSRIGVSFVTIPEIGKEKSILTKKHLARRWRVEPSDEVAYWAGQVVEPKKPIVFYLDTLMPESWTKYVRAGIEEWNKAFERIGFKNVLRAVPFPGTSDFDAGNIQHSVIRYSPTSPNMYRPQQSMLVDNRSGEILNASLYLHHHFLFILHRDRLLYTMAADPEARKAVLSEEVMGQLIKSLMIREIGSCLGLRSNLRASSVYPVDSLRSATFTREHGLSPSIMDMVPYNYVAQEEDVKNGVMLVQDKLGEYDYYAIEWLYKPIRGVKNADEECDTLDRWIKESRLDIAKTYGHTPFTSNVYDPRILSEDLGNDHVKAGEYLIKNLKKSMAHCREWFAEEDKTLELQNKLYGFMQGRYMDGLNRIASYIGGMYINEGNSDENVQHYAVVPKAKQREAINFLLAQAKDLEWLDNQELRHDLRVNSSAVQQKRMDIFGLLFSRWYMVIMSSRKASGGYTADEYMDELYRMVWEGTIKRRKLDPLERDFQMAFLAAVIASSTVTEDAAKLDAHTKALAQGISSGRQVYDPILCEKMERMQVENISGFYAQEGIKVNTLSRSHVFYQMLLKIDGMVNNAMKTSTGEMKDYYEYLHYKIRQALDVEGIR</sequence>
<feature type="domain" description="DUF5118" evidence="3">
    <location>
        <begin position="36"/>
        <end position="85"/>
    </location>
</feature>
<keyword evidence="4" id="KW-0645">Protease</keyword>